<gene>
    <name evidence="5" type="ORF">D9Q98_000475</name>
</gene>
<evidence type="ECO:0000256" key="2">
    <source>
        <dbReference type="ARBA" id="ARBA00022574"/>
    </source>
</evidence>
<dbReference type="InterPro" id="IPR022052">
    <property type="entry name" value="Histone-bd_RBBP4-like_N"/>
</dbReference>
<dbReference type="EMBL" id="SIDB01000001">
    <property type="protein sequence ID" value="KAI3438032.1"/>
    <property type="molecule type" value="Genomic_DNA"/>
</dbReference>
<dbReference type="PANTHER" id="PTHR22850">
    <property type="entry name" value="WD40 REPEAT FAMILY"/>
    <property type="match status" value="1"/>
</dbReference>
<proteinExistence type="inferred from homology"/>
<dbReference type="Gene3D" id="2.130.10.10">
    <property type="entry name" value="YVTN repeat-like/Quinoprotein amine dehydrogenase"/>
    <property type="match status" value="1"/>
</dbReference>
<name>A0A9D4TYG0_CHLVU</name>
<reference evidence="5" key="2">
    <citation type="submission" date="2020-11" db="EMBL/GenBank/DDBJ databases">
        <authorList>
            <person name="Cecchin M."/>
            <person name="Marcolungo L."/>
            <person name="Rossato M."/>
            <person name="Girolomoni L."/>
            <person name="Cosentino E."/>
            <person name="Cuine S."/>
            <person name="Li-Beisson Y."/>
            <person name="Delledonne M."/>
            <person name="Ballottari M."/>
        </authorList>
    </citation>
    <scope>NUCLEOTIDE SEQUENCE</scope>
    <source>
        <strain evidence="5">211/11P</strain>
        <tissue evidence="5">Whole cell</tissue>
    </source>
</reference>
<dbReference type="Proteomes" id="UP001055712">
    <property type="component" value="Unassembled WGS sequence"/>
</dbReference>
<organism evidence="5 6">
    <name type="scientific">Chlorella vulgaris</name>
    <name type="common">Green alga</name>
    <dbReference type="NCBI Taxonomy" id="3077"/>
    <lineage>
        <taxon>Eukaryota</taxon>
        <taxon>Viridiplantae</taxon>
        <taxon>Chlorophyta</taxon>
        <taxon>core chlorophytes</taxon>
        <taxon>Trebouxiophyceae</taxon>
        <taxon>Chlorellales</taxon>
        <taxon>Chlorellaceae</taxon>
        <taxon>Chlorella clade</taxon>
        <taxon>Chlorella</taxon>
    </lineage>
</organism>
<evidence type="ECO:0000256" key="3">
    <source>
        <dbReference type="ARBA" id="ARBA00022737"/>
    </source>
</evidence>
<dbReference type="OrthoDB" id="1691612at2759"/>
<dbReference type="InterPro" id="IPR015943">
    <property type="entry name" value="WD40/YVTN_repeat-like_dom_sf"/>
</dbReference>
<comment type="similarity">
    <text evidence="1">Belongs to the WD repeat RBAP46/RBAP48/MSI1 family.</text>
</comment>
<accession>A0A9D4TYG0</accession>
<dbReference type="AlphaFoldDB" id="A0A9D4TYG0"/>
<evidence type="ECO:0000256" key="1">
    <source>
        <dbReference type="ARBA" id="ARBA00009341"/>
    </source>
</evidence>
<comment type="caution">
    <text evidence="5">The sequence shown here is derived from an EMBL/GenBank/DDBJ whole genome shotgun (WGS) entry which is preliminary data.</text>
</comment>
<reference evidence="5" key="1">
    <citation type="journal article" date="2019" name="Plant J.">
        <title>Chlorella vulgaris genome assembly and annotation reveals the molecular basis for metabolic acclimation to high light conditions.</title>
        <authorList>
            <person name="Cecchin M."/>
            <person name="Marcolungo L."/>
            <person name="Rossato M."/>
            <person name="Girolomoni L."/>
            <person name="Cosentino E."/>
            <person name="Cuine S."/>
            <person name="Li-Beisson Y."/>
            <person name="Delledonne M."/>
            <person name="Ballottari M."/>
        </authorList>
    </citation>
    <scope>NUCLEOTIDE SEQUENCE</scope>
    <source>
        <strain evidence="5">211/11P</strain>
    </source>
</reference>
<protein>
    <recommendedName>
        <fullName evidence="4">Histone-binding protein RBBP4-like N-terminal domain-containing protein</fullName>
    </recommendedName>
</protein>
<keyword evidence="6" id="KW-1185">Reference proteome</keyword>
<dbReference type="InterPro" id="IPR050459">
    <property type="entry name" value="WD_repeat_RBAP46/RBAP48/MSI1"/>
</dbReference>
<evidence type="ECO:0000259" key="4">
    <source>
        <dbReference type="Pfam" id="PF12265"/>
    </source>
</evidence>
<feature type="domain" description="Histone-binding protein RBBP4-like N-terminal" evidence="4">
    <location>
        <begin position="21"/>
        <end position="90"/>
    </location>
</feature>
<keyword evidence="3" id="KW-0677">Repeat</keyword>
<evidence type="ECO:0000313" key="6">
    <source>
        <dbReference type="Proteomes" id="UP001055712"/>
    </source>
</evidence>
<dbReference type="Pfam" id="PF12265">
    <property type="entry name" value="CAF1C_H4-bd"/>
    <property type="match status" value="1"/>
</dbReference>
<evidence type="ECO:0000313" key="5">
    <source>
        <dbReference type="EMBL" id="KAI3438032.1"/>
    </source>
</evidence>
<sequence length="133" mass="15149">MPPAGDVEEYPDEVEERLVNEEYKVWKKNTPFLYDLVITHALEWPSLTVQWLPLKEDNVEQGYSKQQLILGTHTSENEQNYLMRAEVQLPLEESETDGRGYNDEGGEVGGFGISIGHINMVQPMHGSSRCRPS</sequence>
<keyword evidence="2" id="KW-0853">WD repeat</keyword>